<accession>A0A9Q0BPT3</accession>
<evidence type="ECO:0000256" key="1">
    <source>
        <dbReference type="ARBA" id="ARBA00009063"/>
    </source>
</evidence>
<evidence type="ECO:0000256" key="2">
    <source>
        <dbReference type="ARBA" id="ARBA00022448"/>
    </source>
</evidence>
<evidence type="ECO:0000256" key="3">
    <source>
        <dbReference type="ARBA" id="ARBA00022692"/>
    </source>
</evidence>
<dbReference type="GO" id="GO:0048193">
    <property type="term" value="P:Golgi vesicle transport"/>
    <property type="evidence" value="ECO:0007669"/>
    <property type="project" value="InterPro"/>
</dbReference>
<dbReference type="GO" id="GO:0015031">
    <property type="term" value="P:protein transport"/>
    <property type="evidence" value="ECO:0007669"/>
    <property type="project" value="UniProtKB-KW"/>
</dbReference>
<keyword evidence="3 11" id="KW-0812">Transmembrane</keyword>
<evidence type="ECO:0000256" key="7">
    <source>
        <dbReference type="ARBA" id="ARBA00023054"/>
    </source>
</evidence>
<proteinExistence type="inferred from homology"/>
<dbReference type="FunFam" id="1.20.5.110:FF:000006">
    <property type="entry name" value="Syntaxin 6"/>
    <property type="match status" value="1"/>
</dbReference>
<dbReference type="FunFam" id="1.20.58.90:FF:000004">
    <property type="entry name" value="Syntaxin 10"/>
    <property type="match status" value="1"/>
</dbReference>
<dbReference type="GO" id="GO:0016020">
    <property type="term" value="C:membrane"/>
    <property type="evidence" value="ECO:0007669"/>
    <property type="project" value="InterPro"/>
</dbReference>
<dbReference type="SUPFAM" id="SSF58038">
    <property type="entry name" value="SNARE fusion complex"/>
    <property type="match status" value="1"/>
</dbReference>
<keyword evidence="8 11" id="KW-0472">Membrane</keyword>
<dbReference type="SUPFAM" id="SSF47661">
    <property type="entry name" value="t-snare proteins"/>
    <property type="match status" value="2"/>
</dbReference>
<evidence type="ECO:0000256" key="8">
    <source>
        <dbReference type="ARBA" id="ARBA00023136"/>
    </source>
</evidence>
<evidence type="ECO:0000313" key="14">
    <source>
        <dbReference type="Proteomes" id="UP001059596"/>
    </source>
</evidence>
<dbReference type="Gene3D" id="1.20.5.110">
    <property type="match status" value="1"/>
</dbReference>
<evidence type="ECO:0000256" key="9">
    <source>
        <dbReference type="ARBA" id="ARBA00037801"/>
    </source>
</evidence>
<dbReference type="CDD" id="cd21443">
    <property type="entry name" value="SNARE_NTD_STX6_STX10"/>
    <property type="match status" value="1"/>
</dbReference>
<feature type="domain" description="T-SNARE coiled-coil homology" evidence="12">
    <location>
        <begin position="278"/>
        <end position="340"/>
    </location>
</feature>
<feature type="transmembrane region" description="Helical" evidence="11">
    <location>
        <begin position="350"/>
        <end position="369"/>
    </location>
</feature>
<keyword evidence="7" id="KW-0175">Coiled coil</keyword>
<comment type="caution">
    <text evidence="13">The sequence shown here is derived from an EMBL/GenBank/DDBJ whole genome shotgun (WGS) entry which is preliminary data.</text>
</comment>
<organism evidence="13 14">
    <name type="scientific">Drosophila gunungcola</name>
    <name type="common">fruit fly</name>
    <dbReference type="NCBI Taxonomy" id="103775"/>
    <lineage>
        <taxon>Eukaryota</taxon>
        <taxon>Metazoa</taxon>
        <taxon>Ecdysozoa</taxon>
        <taxon>Arthropoda</taxon>
        <taxon>Hexapoda</taxon>
        <taxon>Insecta</taxon>
        <taxon>Pterygota</taxon>
        <taxon>Neoptera</taxon>
        <taxon>Endopterygota</taxon>
        <taxon>Diptera</taxon>
        <taxon>Brachycera</taxon>
        <taxon>Muscomorpha</taxon>
        <taxon>Ephydroidea</taxon>
        <taxon>Drosophilidae</taxon>
        <taxon>Drosophila</taxon>
        <taxon>Sophophora</taxon>
    </lineage>
</organism>
<evidence type="ECO:0000256" key="6">
    <source>
        <dbReference type="ARBA" id="ARBA00023034"/>
    </source>
</evidence>
<dbReference type="InterPro" id="IPR010989">
    <property type="entry name" value="SNARE"/>
</dbReference>
<dbReference type="PROSITE" id="PS50192">
    <property type="entry name" value="T_SNARE"/>
    <property type="match status" value="1"/>
</dbReference>
<dbReference type="GO" id="GO:0005794">
    <property type="term" value="C:Golgi apparatus"/>
    <property type="evidence" value="ECO:0007669"/>
    <property type="project" value="UniProtKB-SubCell"/>
</dbReference>
<comment type="similarity">
    <text evidence="1">Belongs to the syntaxin family.</text>
</comment>
<evidence type="ECO:0000259" key="12">
    <source>
        <dbReference type="PROSITE" id="PS50192"/>
    </source>
</evidence>
<keyword evidence="14" id="KW-1185">Reference proteome</keyword>
<evidence type="ECO:0000256" key="5">
    <source>
        <dbReference type="ARBA" id="ARBA00022989"/>
    </source>
</evidence>
<dbReference type="Proteomes" id="UP001059596">
    <property type="component" value="Unassembled WGS sequence"/>
</dbReference>
<dbReference type="Pfam" id="PF09177">
    <property type="entry name" value="STX6_10_61_N"/>
    <property type="match status" value="2"/>
</dbReference>
<sequence length="370" mass="42197">MSLEDPFFVVKDEVFKALNKTRGLYLRWRELGESGGTEAEWTTTELRNSLRSIEWDLEDLEDTINILFGKAIHWKINFFIREYWKKAPQFIQGFLLNPNHFDPVRIVEKNPSKFRIDNRELSSRRHFIDNTRDEVKQMKDKMSLNRSRDRDITAHQPLLDNDRHSPNHNHSIAIPNANTNSNSNEYHQHPHNDRTYLVECPSGIINGNSLINSGSQVVANTIAGTMSAAAAAASRHSGTKYSKLENALDSPSHYGQTHHGGMDSPSHRYVGETVSIQQRMIQGQDEQLDMISDSIGTLKTVSRQIGVELDEQAVMLDDFGNEFDTTESKLDTTMKKVAKVLHMNNDKRQWAAILILSGLLLFVIILFIIL</sequence>
<dbReference type="AlphaFoldDB" id="A0A9Q0BPT3"/>
<evidence type="ECO:0000256" key="11">
    <source>
        <dbReference type="SAM" id="Phobius"/>
    </source>
</evidence>
<feature type="region of interest" description="Disordered" evidence="10">
    <location>
        <begin position="157"/>
        <end position="189"/>
    </location>
</feature>
<dbReference type="Pfam" id="PF05739">
    <property type="entry name" value="SNARE"/>
    <property type="match status" value="1"/>
</dbReference>
<dbReference type="PANTHER" id="PTHR12791">
    <property type="entry name" value="GOLGI SNARE BET1-RELATED"/>
    <property type="match status" value="1"/>
</dbReference>
<name>A0A9Q0BPT3_9MUSC</name>
<keyword evidence="5 11" id="KW-1133">Transmembrane helix</keyword>
<dbReference type="EMBL" id="JAMKOV010000005">
    <property type="protein sequence ID" value="KAI8039741.1"/>
    <property type="molecule type" value="Genomic_DNA"/>
</dbReference>
<dbReference type="SMART" id="SM00397">
    <property type="entry name" value="t_SNARE"/>
    <property type="match status" value="1"/>
</dbReference>
<gene>
    <name evidence="13" type="ORF">M5D96_007163</name>
</gene>
<keyword evidence="4" id="KW-0653">Protein transport</keyword>
<keyword evidence="2" id="KW-0813">Transport</keyword>
<dbReference type="InterPro" id="IPR015260">
    <property type="entry name" value="Syntaxin-6/10/61_N"/>
</dbReference>
<comment type="subcellular location">
    <subcellularLocation>
        <location evidence="9">Golgi apparatus</location>
        <location evidence="9">trans-Golgi network membrane</location>
        <topology evidence="9">Single-pass type IV membrane protein</topology>
    </subcellularLocation>
</comment>
<protein>
    <recommendedName>
        <fullName evidence="12">t-SNARE coiled-coil homology domain-containing protein</fullName>
    </recommendedName>
</protein>
<feature type="compositionally biased region" description="Polar residues" evidence="10">
    <location>
        <begin position="176"/>
        <end position="185"/>
    </location>
</feature>
<evidence type="ECO:0000256" key="4">
    <source>
        <dbReference type="ARBA" id="ARBA00022927"/>
    </source>
</evidence>
<dbReference type="InterPro" id="IPR000727">
    <property type="entry name" value="T_SNARE_dom"/>
</dbReference>
<keyword evidence="6" id="KW-0333">Golgi apparatus</keyword>
<evidence type="ECO:0000313" key="13">
    <source>
        <dbReference type="EMBL" id="KAI8039741.1"/>
    </source>
</evidence>
<dbReference type="CDD" id="cd15851">
    <property type="entry name" value="SNARE_Syntaxin6"/>
    <property type="match status" value="1"/>
</dbReference>
<dbReference type="Gene3D" id="1.20.58.90">
    <property type="match status" value="1"/>
</dbReference>
<reference evidence="13" key="1">
    <citation type="journal article" date="2023" name="Genome Biol. Evol.">
        <title>Long-read-based Genome Assembly of Drosophila gunungcola Reveals Fewer Chemosensory Genes in Flower-breeding Species.</title>
        <authorList>
            <person name="Negi A."/>
            <person name="Liao B.Y."/>
            <person name="Yeh S.D."/>
        </authorList>
    </citation>
    <scope>NUCLEOTIDE SEQUENCE</scope>
    <source>
        <strain evidence="13">Sukarami</strain>
    </source>
</reference>
<evidence type="ECO:0000256" key="10">
    <source>
        <dbReference type="SAM" id="MobiDB-lite"/>
    </source>
</evidence>